<dbReference type="PRINTS" id="PR00624">
    <property type="entry name" value="HISTONEH5"/>
</dbReference>
<accession>A0A6H5ITH8</accession>
<dbReference type="PROSITE" id="PS51504">
    <property type="entry name" value="H15"/>
    <property type="match status" value="1"/>
</dbReference>
<evidence type="ECO:0000256" key="11">
    <source>
        <dbReference type="SAM" id="MobiDB-lite"/>
    </source>
</evidence>
<name>A0A6H5ITH8_9HYME</name>
<feature type="region of interest" description="Disordered" evidence="11">
    <location>
        <begin position="1127"/>
        <end position="1159"/>
    </location>
</feature>
<dbReference type="Pfam" id="PF10294">
    <property type="entry name" value="Methyltransf_16"/>
    <property type="match status" value="1"/>
</dbReference>
<dbReference type="Gene3D" id="1.10.10.10">
    <property type="entry name" value="Winged helix-like DNA-binding domain superfamily/Winged helix DNA-binding domain"/>
    <property type="match status" value="1"/>
</dbReference>
<keyword evidence="4" id="KW-0158">Chromosome</keyword>
<comment type="similarity">
    <text evidence="10">Belongs to the methyltransferase superfamily. METTL23 family.</text>
</comment>
<dbReference type="SUPFAM" id="SSF53335">
    <property type="entry name" value="S-adenosyl-L-methionine-dependent methyltransferases"/>
    <property type="match status" value="1"/>
</dbReference>
<evidence type="ECO:0000256" key="4">
    <source>
        <dbReference type="ARBA" id="ARBA00022454"/>
    </source>
</evidence>
<feature type="compositionally biased region" description="Acidic residues" evidence="11">
    <location>
        <begin position="1217"/>
        <end position="1226"/>
    </location>
</feature>
<evidence type="ECO:0000256" key="3">
    <source>
        <dbReference type="ARBA" id="ARBA00004286"/>
    </source>
</evidence>
<sequence length="1429" mass="159689">ILQGATDCDCDILMIQEASPREHMSATGSSTLCAVCSSSYNIIPSDKVYGVRKKQVCVGMSWRFADSKARVRIELRDQEIYSHTLSLVTRSSSCAARASLERAACTTYTTYTHTHTTQCFFDRLYSVATSCTRRNSGSGYQLQKMTDSPIINNFVQKQRQKSVYNYVSLVIQQHQHVLRHIESSAQGKCTRRVNATAVATARDHLVSEQRVATLSTIQLFLLNTYLEQRERGSRAMPYIYEGTSTSDLAKGNAGRAESVQTHSRARRYIEPWLLQIHDRICAAKLCKRKPIGARRGPSKAREEKDDADSLFSLQPRMPMMSFRQICTLLQPCMRGARVYMRARERVSVNHPACVIGFDRLAASCCIYTEHSGPHRRRCCCCCCLFFPFKNSRLILMRNARIDDARLQTTLASQRCPIKRAVRAPQGGQRAFVSILTQFARVASSTIRAAAAALLASSSISRTIECIYDGALCFMRDDECSDIGARAGGKAPIGPGVNEKRKKRERTSAHAWLTPRMPIVVCTRSRRLAIRRVQLNLSSRATAARLDICASCARRELQRLYSSHHYTPASVTITRPDTADGAGCGGELLRAMSSPSRSRPRRTVLRVHTHTLDSVGRNRARGACAPLQLYSTSMSFRKGFAEMSRTRARETRTEAVLYTFIFDTLPGGAHCTPTSESRNVGTYRLTIDVRRTLLPRLELYTTRRQSRSWRFARIPRIIVFVLLQRVAYVYISHRDENARAGRVRDVKSNFELVTINSRLRQRVARRIWECVQIVTCSVCSACSISSCLFYGGWRVPPASCVVSLFLSFSHGSYLAEDHDYFFIPLLLCSSSRRCCSCTIQARRASRGGSMPRTLRAARADDQLAAATTALHELDKSARLVEPTRLQNTRASSYSYSMLAYSYEDRSTRAYGWAGGAEQLYRRCCTFTTERTFVLHTKRACGLRFRLAETTIILDFTLDRKMVKSSIERSVPVASSEYVMDVCEGKEAKVEKSSAGPRRQPTSKMVVNAVAALKEKKGSSLVAIKKYIAQTYQVDTERLGHFIRKALKSSVEKKVLVQSNGSGANGKFRLATERTTAKKISAIQAENEANLTTLQELTALKPKEVIRKHKLAATKAVVKKIAKNSTDIGAKKRVKSSAPKKTKIGGKSPIAPKTPKKRDNYTECARRGDMPGLEHSFGFYSNTSALGLMSDGVAAEQVKKFFFTSGKAHRPRCSTSRDDDSDDPDDQDSETLEVFIPELLQASYNFYTWPSAPVLAWYLWEHRKEIAGKRTLELGSGTALPGIVASKCGAIVTLSDSATLPKSLQHLRRSCELNGVLPQVKIVGITWGLFLSTLINLGPIDLIIGSDCFYDPTVFEDIIVTVAYLLEKNPAAKFLCTYQERSADWSIEHLLNKWGLKCSHISLENLGSKSGLDVNELMQDHTIHLLEIKKS</sequence>
<evidence type="ECO:0000256" key="10">
    <source>
        <dbReference type="ARBA" id="ARBA00043988"/>
    </source>
</evidence>
<dbReference type="GO" id="GO:0008168">
    <property type="term" value="F:methyltransferase activity"/>
    <property type="evidence" value="ECO:0007669"/>
    <property type="project" value="UniProtKB-KW"/>
</dbReference>
<dbReference type="CDD" id="cd00073">
    <property type="entry name" value="H15"/>
    <property type="match status" value="1"/>
</dbReference>
<proteinExistence type="inferred from homology"/>
<dbReference type="PANTHER" id="PTHR14614:SF164">
    <property type="entry name" value="HISTONE-ARGININE METHYLTRANSFERASE METTL23"/>
    <property type="match status" value="1"/>
</dbReference>
<dbReference type="InterPro" id="IPR029063">
    <property type="entry name" value="SAM-dependent_MTases_sf"/>
</dbReference>
<keyword evidence="8" id="KW-0238">DNA-binding</keyword>
<keyword evidence="6" id="KW-0808">Transferase</keyword>
<feature type="compositionally biased region" description="Basic residues" evidence="11">
    <location>
        <begin position="1129"/>
        <end position="1142"/>
    </location>
</feature>
<evidence type="ECO:0000259" key="12">
    <source>
        <dbReference type="PROSITE" id="PS51504"/>
    </source>
</evidence>
<dbReference type="GO" id="GO:0005737">
    <property type="term" value="C:cytoplasm"/>
    <property type="evidence" value="ECO:0007669"/>
    <property type="project" value="TreeGrafter"/>
</dbReference>
<evidence type="ECO:0000256" key="9">
    <source>
        <dbReference type="ARBA" id="ARBA00023242"/>
    </source>
</evidence>
<dbReference type="FunFam" id="1.10.10.10:FF:000140">
    <property type="entry name" value="Histone H1.0"/>
    <property type="match status" value="1"/>
</dbReference>
<feature type="region of interest" description="Disordered" evidence="11">
    <location>
        <begin position="1206"/>
        <end position="1226"/>
    </location>
</feature>
<dbReference type="InterPro" id="IPR019410">
    <property type="entry name" value="Methyltransf_16"/>
</dbReference>
<dbReference type="GO" id="GO:0006334">
    <property type="term" value="P:nucleosome assembly"/>
    <property type="evidence" value="ECO:0007669"/>
    <property type="project" value="InterPro"/>
</dbReference>
<dbReference type="InterPro" id="IPR036390">
    <property type="entry name" value="WH_DNA-bd_sf"/>
</dbReference>
<evidence type="ECO:0000256" key="1">
    <source>
        <dbReference type="ARBA" id="ARBA00002809"/>
    </source>
</evidence>
<evidence type="ECO:0000256" key="2">
    <source>
        <dbReference type="ARBA" id="ARBA00004123"/>
    </source>
</evidence>
<feature type="non-terminal residue" evidence="13">
    <location>
        <position position="1"/>
    </location>
</feature>
<keyword evidence="7" id="KW-0949">S-adenosyl-L-methionine</keyword>
<keyword evidence="9" id="KW-0539">Nucleus</keyword>
<dbReference type="GO" id="GO:0000786">
    <property type="term" value="C:nucleosome"/>
    <property type="evidence" value="ECO:0007669"/>
    <property type="project" value="InterPro"/>
</dbReference>
<dbReference type="PANTHER" id="PTHR14614">
    <property type="entry name" value="HEPATOCELLULAR CARCINOMA-ASSOCIATED ANTIGEN"/>
    <property type="match status" value="1"/>
</dbReference>
<comment type="subcellular location">
    <subcellularLocation>
        <location evidence="3">Chromosome</location>
    </subcellularLocation>
    <subcellularLocation>
        <location evidence="2">Nucleus</location>
    </subcellularLocation>
</comment>
<evidence type="ECO:0000313" key="13">
    <source>
        <dbReference type="EMBL" id="CAB0041667.1"/>
    </source>
</evidence>
<protein>
    <recommendedName>
        <fullName evidence="12">H15 domain-containing protein</fullName>
    </recommendedName>
</protein>
<dbReference type="OrthoDB" id="407325at2759"/>
<dbReference type="Pfam" id="PF00538">
    <property type="entry name" value="Linker_histone"/>
    <property type="match status" value="1"/>
</dbReference>
<evidence type="ECO:0000256" key="5">
    <source>
        <dbReference type="ARBA" id="ARBA00022603"/>
    </source>
</evidence>
<feature type="domain" description="H15" evidence="12">
    <location>
        <begin position="996"/>
        <end position="1070"/>
    </location>
</feature>
<comment type="function">
    <text evidence="1">Histones H1 are necessary for the condensation of nucleosome chains into higher-order structures.</text>
</comment>
<evidence type="ECO:0000256" key="6">
    <source>
        <dbReference type="ARBA" id="ARBA00022679"/>
    </source>
</evidence>
<dbReference type="Gene3D" id="3.40.50.150">
    <property type="entry name" value="Vaccinia Virus protein VP39"/>
    <property type="match status" value="1"/>
</dbReference>
<evidence type="ECO:0000256" key="7">
    <source>
        <dbReference type="ARBA" id="ARBA00022691"/>
    </source>
</evidence>
<dbReference type="Proteomes" id="UP000479190">
    <property type="component" value="Unassembled WGS sequence"/>
</dbReference>
<dbReference type="GO" id="GO:0032259">
    <property type="term" value="P:methylation"/>
    <property type="evidence" value="ECO:0007669"/>
    <property type="project" value="UniProtKB-KW"/>
</dbReference>
<evidence type="ECO:0000256" key="8">
    <source>
        <dbReference type="ARBA" id="ARBA00023125"/>
    </source>
</evidence>
<evidence type="ECO:0000313" key="14">
    <source>
        <dbReference type="Proteomes" id="UP000479190"/>
    </source>
</evidence>
<dbReference type="SMART" id="SM00526">
    <property type="entry name" value="H15"/>
    <property type="match status" value="1"/>
</dbReference>
<keyword evidence="5" id="KW-0489">Methyltransferase</keyword>
<dbReference type="InterPro" id="IPR036388">
    <property type="entry name" value="WH-like_DNA-bd_sf"/>
</dbReference>
<dbReference type="SUPFAM" id="SSF46785">
    <property type="entry name" value="Winged helix' DNA-binding domain"/>
    <property type="match status" value="1"/>
</dbReference>
<organism evidence="13 14">
    <name type="scientific">Trichogramma brassicae</name>
    <dbReference type="NCBI Taxonomy" id="86971"/>
    <lineage>
        <taxon>Eukaryota</taxon>
        <taxon>Metazoa</taxon>
        <taxon>Ecdysozoa</taxon>
        <taxon>Arthropoda</taxon>
        <taxon>Hexapoda</taxon>
        <taxon>Insecta</taxon>
        <taxon>Pterygota</taxon>
        <taxon>Neoptera</taxon>
        <taxon>Endopterygota</taxon>
        <taxon>Hymenoptera</taxon>
        <taxon>Apocrita</taxon>
        <taxon>Proctotrupomorpha</taxon>
        <taxon>Chalcidoidea</taxon>
        <taxon>Trichogrammatidae</taxon>
        <taxon>Trichogramma</taxon>
    </lineage>
</organism>
<dbReference type="InterPro" id="IPR005819">
    <property type="entry name" value="H1/H5"/>
</dbReference>
<dbReference type="GO" id="GO:0030527">
    <property type="term" value="F:structural constituent of chromatin"/>
    <property type="evidence" value="ECO:0007669"/>
    <property type="project" value="InterPro"/>
</dbReference>
<dbReference type="GO" id="GO:0005634">
    <property type="term" value="C:nucleus"/>
    <property type="evidence" value="ECO:0007669"/>
    <property type="project" value="UniProtKB-SubCell"/>
</dbReference>
<dbReference type="GO" id="GO:0003677">
    <property type="term" value="F:DNA binding"/>
    <property type="evidence" value="ECO:0007669"/>
    <property type="project" value="UniProtKB-KW"/>
</dbReference>
<keyword evidence="14" id="KW-1185">Reference proteome</keyword>
<dbReference type="EMBL" id="CADCXV010001127">
    <property type="protein sequence ID" value="CAB0041667.1"/>
    <property type="molecule type" value="Genomic_DNA"/>
</dbReference>
<reference evidence="13 14" key="1">
    <citation type="submission" date="2020-02" db="EMBL/GenBank/DDBJ databases">
        <authorList>
            <person name="Ferguson B K."/>
        </authorList>
    </citation>
    <scope>NUCLEOTIDE SEQUENCE [LARGE SCALE GENOMIC DNA]</scope>
</reference>
<gene>
    <name evidence="13" type="ORF">TBRA_LOCUS13331</name>
</gene>
<dbReference type="InterPro" id="IPR005818">
    <property type="entry name" value="Histone_H1/H5_H15"/>
</dbReference>